<evidence type="ECO:0000313" key="2">
    <source>
        <dbReference type="Proteomes" id="UP000003185"/>
    </source>
</evidence>
<proteinExistence type="predicted"/>
<dbReference type="EMBL" id="AAZF01000003">
    <property type="protein sequence ID" value="EDJ93035.1"/>
    <property type="molecule type" value="Genomic_DNA"/>
</dbReference>
<dbReference type="Proteomes" id="UP000003185">
    <property type="component" value="Unassembled WGS sequence"/>
</dbReference>
<name>A0A0H3PD38_HAEI3</name>
<comment type="caution">
    <text evidence="1">The sequence shown here is derived from an EMBL/GenBank/DDBJ whole genome shotgun (WGS) entry which is preliminary data.</text>
</comment>
<organism evidence="1 2">
    <name type="scientific">Haemophilus influenzae (strain NTHi 3655)</name>
    <dbReference type="NCBI Taxonomy" id="375177"/>
    <lineage>
        <taxon>Bacteria</taxon>
        <taxon>Pseudomonadati</taxon>
        <taxon>Pseudomonadota</taxon>
        <taxon>Gammaproteobacteria</taxon>
        <taxon>Pasteurellales</taxon>
        <taxon>Pasteurellaceae</taxon>
        <taxon>Haemophilus</taxon>
    </lineage>
</organism>
<reference evidence="1 2" key="1">
    <citation type="journal article" date="2007" name="Genome Biol.">
        <title>Characterization and modeling of the Haemophilus influenzae core and supragenomes based on the complete genomic sequences of Rd and 12 clinical nontypeable strains.</title>
        <authorList>
            <person name="Hogg J.S."/>
            <person name="Hu F.Z."/>
            <person name="Janto B."/>
            <person name="Boissy R."/>
            <person name="Hayes J."/>
            <person name="Keefe R."/>
            <person name="Post J.C."/>
            <person name="Ehrlich G.D."/>
        </authorList>
    </citation>
    <scope>NUCLEOTIDE SEQUENCE [LARGE SCALE GENOMIC DNA]</scope>
    <source>
        <strain evidence="2">NTHi 3655</strain>
    </source>
</reference>
<evidence type="ECO:0000313" key="1">
    <source>
        <dbReference type="EMBL" id="EDJ93035.1"/>
    </source>
</evidence>
<sequence length="56" mass="6214">MAQLISEFFAHIEGDVIFLAWASIGAFGNDEVVFILDEAIFVDAVFDPVIVTSLYF</sequence>
<accession>A0A0H3PD38</accession>
<gene>
    <name evidence="1" type="ORF">CGSHi3655_08911</name>
</gene>
<dbReference type="AlphaFoldDB" id="A0A0H3PD38"/>
<protein>
    <submittedName>
        <fullName evidence="1">Uncharacterized protein</fullName>
    </submittedName>
</protein>